<dbReference type="SUPFAM" id="SSF49329">
    <property type="entry name" value="Cu,Zn superoxide dismutase-like"/>
    <property type="match status" value="1"/>
</dbReference>
<dbReference type="InterPro" id="IPR024134">
    <property type="entry name" value="SOD_Cu/Zn_/chaperone"/>
</dbReference>
<proteinExistence type="inferred from homology"/>
<comment type="similarity">
    <text evidence="1 2">Belongs to the Cu-Zn superoxide dismutase family.</text>
</comment>
<keyword evidence="2" id="KW-0479">Metal-binding</keyword>
<comment type="cofactor">
    <cofactor evidence="2">
        <name>Zn(2+)</name>
        <dbReference type="ChEBI" id="CHEBI:29105"/>
    </cofactor>
    <text evidence="2">Binds 1 zinc ion per subunit.</text>
</comment>
<keyword evidence="2" id="KW-0186">Copper</keyword>
<organism evidence="4 5">
    <name type="scientific">Enhygromyxa salina</name>
    <dbReference type="NCBI Taxonomy" id="215803"/>
    <lineage>
        <taxon>Bacteria</taxon>
        <taxon>Pseudomonadati</taxon>
        <taxon>Myxococcota</taxon>
        <taxon>Polyangia</taxon>
        <taxon>Nannocystales</taxon>
        <taxon>Nannocystaceae</taxon>
        <taxon>Enhygromyxa</taxon>
    </lineage>
</organism>
<reference evidence="4 5" key="1">
    <citation type="submission" date="2018-03" db="EMBL/GenBank/DDBJ databases">
        <title>Draft Genome Sequences of the Obligatory Marine Myxobacteria Enhygromyxa salina SWB005.</title>
        <authorList>
            <person name="Poehlein A."/>
            <person name="Moghaddam J.A."/>
            <person name="Harms H."/>
            <person name="Alanjari M."/>
            <person name="Koenig G.M."/>
            <person name="Daniel R."/>
            <person name="Schaeberle T.F."/>
        </authorList>
    </citation>
    <scope>NUCLEOTIDE SEQUENCE [LARGE SCALE GENOMIC DNA]</scope>
    <source>
        <strain evidence="4 5">SWB005</strain>
    </source>
</reference>
<evidence type="ECO:0000256" key="2">
    <source>
        <dbReference type="RuleBase" id="RU000393"/>
    </source>
</evidence>
<evidence type="ECO:0000256" key="1">
    <source>
        <dbReference type="ARBA" id="ARBA00010457"/>
    </source>
</evidence>
<dbReference type="InterPro" id="IPR036423">
    <property type="entry name" value="SOD-like_Cu/Zn_dom_sf"/>
</dbReference>
<evidence type="ECO:0000259" key="3">
    <source>
        <dbReference type="Pfam" id="PF00080"/>
    </source>
</evidence>
<keyword evidence="2" id="KW-0560">Oxidoreductase</keyword>
<dbReference type="Pfam" id="PF00080">
    <property type="entry name" value="Sod_Cu"/>
    <property type="match status" value="1"/>
</dbReference>
<keyword evidence="2" id="KW-0862">Zinc</keyword>
<evidence type="ECO:0000313" key="5">
    <source>
        <dbReference type="Proteomes" id="UP000237968"/>
    </source>
</evidence>
<dbReference type="EC" id="1.15.1.1" evidence="2"/>
<comment type="cofactor">
    <cofactor evidence="2">
        <name>Cu cation</name>
        <dbReference type="ChEBI" id="CHEBI:23378"/>
    </cofactor>
    <text evidence="2">Binds 1 copper ion per subunit.</text>
</comment>
<dbReference type="AlphaFoldDB" id="A0A2S9YBT6"/>
<comment type="caution">
    <text evidence="4">The sequence shown here is derived from an EMBL/GenBank/DDBJ whole genome shotgun (WGS) entry which is preliminary data.</text>
</comment>
<dbReference type="InterPro" id="IPR018152">
    <property type="entry name" value="SOD_Cu/Zn_BS"/>
</dbReference>
<name>A0A2S9YBT6_9BACT</name>
<comment type="function">
    <text evidence="2">Destroys radicals which are normally produced within the cells and which are toxic to biological systems.</text>
</comment>
<dbReference type="GO" id="GO:0004784">
    <property type="term" value="F:superoxide dismutase activity"/>
    <property type="evidence" value="ECO:0007669"/>
    <property type="project" value="UniProtKB-EC"/>
</dbReference>
<dbReference type="PROSITE" id="PS00332">
    <property type="entry name" value="SOD_CU_ZN_2"/>
    <property type="match status" value="1"/>
</dbReference>
<gene>
    <name evidence="4" type="primary">yojM</name>
    <name evidence="4" type="ORF">ENSA5_22330</name>
</gene>
<dbReference type="RefSeq" id="WP_106391653.1">
    <property type="nucleotide sequence ID" value="NZ_PVNK01000114.1"/>
</dbReference>
<feature type="domain" description="Superoxide dismutase copper/zinc binding" evidence="3">
    <location>
        <begin position="50"/>
        <end position="181"/>
    </location>
</feature>
<dbReference type="Proteomes" id="UP000237968">
    <property type="component" value="Unassembled WGS sequence"/>
</dbReference>
<sequence>MKSTPMLIAVVLSLAACKQENAKPSPESEAPEPALRATAEVETAGGQSVGTATFDSVEAGVRIKFEGAGLPPGPHGIHVHEAGKCEGPDYKSAGGHFAPIGKQHGLENPKGHHAGDMPNLEVGEDGKGEFEYVLGGATLETTRDGSLLSGSGTALVIHAGPDDQKTDPSGDSGPRLACGVIEAQEAALQ</sequence>
<dbReference type="CDD" id="cd00305">
    <property type="entry name" value="Cu-Zn_Superoxide_Dismutase"/>
    <property type="match status" value="1"/>
</dbReference>
<evidence type="ECO:0000313" key="4">
    <source>
        <dbReference type="EMBL" id="PRQ02588.1"/>
    </source>
</evidence>
<dbReference type="GO" id="GO:0005507">
    <property type="term" value="F:copper ion binding"/>
    <property type="evidence" value="ECO:0007669"/>
    <property type="project" value="InterPro"/>
</dbReference>
<protein>
    <recommendedName>
        <fullName evidence="2">Superoxide dismutase [Cu-Zn]</fullName>
        <ecNumber evidence="2">1.15.1.1</ecNumber>
    </recommendedName>
</protein>
<dbReference type="InterPro" id="IPR001424">
    <property type="entry name" value="SOD_Cu_Zn_dom"/>
</dbReference>
<comment type="catalytic activity">
    <reaction evidence="2">
        <text>2 superoxide + 2 H(+) = H2O2 + O2</text>
        <dbReference type="Rhea" id="RHEA:20696"/>
        <dbReference type="ChEBI" id="CHEBI:15378"/>
        <dbReference type="ChEBI" id="CHEBI:15379"/>
        <dbReference type="ChEBI" id="CHEBI:16240"/>
        <dbReference type="ChEBI" id="CHEBI:18421"/>
        <dbReference type="EC" id="1.15.1.1"/>
    </reaction>
</comment>
<dbReference type="EMBL" id="PVNK01000114">
    <property type="protein sequence ID" value="PRQ02588.1"/>
    <property type="molecule type" value="Genomic_DNA"/>
</dbReference>
<accession>A0A2S9YBT6</accession>
<dbReference type="PROSITE" id="PS51257">
    <property type="entry name" value="PROKAR_LIPOPROTEIN"/>
    <property type="match status" value="1"/>
</dbReference>
<dbReference type="PANTHER" id="PTHR10003">
    <property type="entry name" value="SUPEROXIDE DISMUTASE CU-ZN -RELATED"/>
    <property type="match status" value="1"/>
</dbReference>
<dbReference type="OrthoDB" id="5431326at2"/>
<keyword evidence="5" id="KW-1185">Reference proteome</keyword>
<dbReference type="Gene3D" id="2.60.40.200">
    <property type="entry name" value="Superoxide dismutase, copper/zinc binding domain"/>
    <property type="match status" value="1"/>
</dbReference>